<dbReference type="Proteomes" id="UP000266723">
    <property type="component" value="Unassembled WGS sequence"/>
</dbReference>
<comment type="caution">
    <text evidence="2">The sequence shown here is derived from an EMBL/GenBank/DDBJ whole genome shotgun (WGS) entry which is preliminary data.</text>
</comment>
<name>A0ABQ7CZF9_BRACR</name>
<accession>A0ABQ7CZF9</accession>
<reference evidence="2 3" key="1">
    <citation type="journal article" date="2020" name="BMC Genomics">
        <title>Intraspecific diversification of the crop wild relative Brassica cretica Lam. using demographic model selection.</title>
        <authorList>
            <person name="Kioukis A."/>
            <person name="Michalopoulou V.A."/>
            <person name="Briers L."/>
            <person name="Pirintsos S."/>
            <person name="Studholme D.J."/>
            <person name="Pavlidis P."/>
            <person name="Sarris P.F."/>
        </authorList>
    </citation>
    <scope>NUCLEOTIDE SEQUENCE [LARGE SCALE GENOMIC DNA]</scope>
    <source>
        <strain evidence="3">cv. PFS-1207/04</strain>
    </source>
</reference>
<feature type="compositionally biased region" description="Basic and acidic residues" evidence="1">
    <location>
        <begin position="56"/>
        <end position="67"/>
    </location>
</feature>
<keyword evidence="3" id="KW-1185">Reference proteome</keyword>
<dbReference type="EMBL" id="QGKV02000759">
    <property type="protein sequence ID" value="KAF3564767.1"/>
    <property type="molecule type" value="Genomic_DNA"/>
</dbReference>
<organism evidence="2 3">
    <name type="scientific">Brassica cretica</name>
    <name type="common">Mustard</name>
    <dbReference type="NCBI Taxonomy" id="69181"/>
    <lineage>
        <taxon>Eukaryota</taxon>
        <taxon>Viridiplantae</taxon>
        <taxon>Streptophyta</taxon>
        <taxon>Embryophyta</taxon>
        <taxon>Tracheophyta</taxon>
        <taxon>Spermatophyta</taxon>
        <taxon>Magnoliopsida</taxon>
        <taxon>eudicotyledons</taxon>
        <taxon>Gunneridae</taxon>
        <taxon>Pentapetalae</taxon>
        <taxon>rosids</taxon>
        <taxon>malvids</taxon>
        <taxon>Brassicales</taxon>
        <taxon>Brassicaceae</taxon>
        <taxon>Brassiceae</taxon>
        <taxon>Brassica</taxon>
    </lineage>
</organism>
<feature type="region of interest" description="Disordered" evidence="1">
    <location>
        <begin position="28"/>
        <end position="77"/>
    </location>
</feature>
<sequence>MIYGRGSMPTGMQMVPMLLPDGRVGYVLQQPGMQMAPPPPQRARRGDRNNGSSRGSGRENSDDHDGSRGGGRRYRPY</sequence>
<evidence type="ECO:0000313" key="3">
    <source>
        <dbReference type="Proteomes" id="UP000266723"/>
    </source>
</evidence>
<protein>
    <submittedName>
        <fullName evidence="2">Uncharacterized protein</fullName>
    </submittedName>
</protein>
<evidence type="ECO:0000313" key="2">
    <source>
        <dbReference type="EMBL" id="KAF3564767.1"/>
    </source>
</evidence>
<gene>
    <name evidence="2" type="ORF">DY000_02010800</name>
</gene>
<proteinExistence type="predicted"/>
<evidence type="ECO:0000256" key="1">
    <source>
        <dbReference type="SAM" id="MobiDB-lite"/>
    </source>
</evidence>